<organism evidence="2 3">
    <name type="scientific">Tetrabaena socialis</name>
    <dbReference type="NCBI Taxonomy" id="47790"/>
    <lineage>
        <taxon>Eukaryota</taxon>
        <taxon>Viridiplantae</taxon>
        <taxon>Chlorophyta</taxon>
        <taxon>core chlorophytes</taxon>
        <taxon>Chlorophyceae</taxon>
        <taxon>CS clade</taxon>
        <taxon>Chlamydomonadales</taxon>
        <taxon>Tetrabaenaceae</taxon>
        <taxon>Tetrabaena</taxon>
    </lineage>
</organism>
<gene>
    <name evidence="2" type="ORF">TSOC_014905</name>
</gene>
<feature type="region of interest" description="Disordered" evidence="1">
    <location>
        <begin position="134"/>
        <end position="197"/>
    </location>
</feature>
<feature type="compositionally biased region" description="Low complexity" evidence="1">
    <location>
        <begin position="162"/>
        <end position="187"/>
    </location>
</feature>
<evidence type="ECO:0000313" key="2">
    <source>
        <dbReference type="EMBL" id="PNG99319.1"/>
    </source>
</evidence>
<dbReference type="EMBL" id="PGGS01003282">
    <property type="protein sequence ID" value="PNG99319.1"/>
    <property type="molecule type" value="Genomic_DNA"/>
</dbReference>
<evidence type="ECO:0000313" key="3">
    <source>
        <dbReference type="Proteomes" id="UP000236333"/>
    </source>
</evidence>
<protein>
    <submittedName>
        <fullName evidence="2">Uncharacterized protein</fullName>
    </submittedName>
</protein>
<evidence type="ECO:0000256" key="1">
    <source>
        <dbReference type="SAM" id="MobiDB-lite"/>
    </source>
</evidence>
<dbReference type="Proteomes" id="UP000236333">
    <property type="component" value="Unassembled WGS sequence"/>
</dbReference>
<reference evidence="2 3" key="1">
    <citation type="journal article" date="2017" name="Mol. Biol. Evol.">
        <title>The 4-celled Tetrabaena socialis nuclear genome reveals the essential components for genetic control of cell number at the origin of multicellularity in the volvocine lineage.</title>
        <authorList>
            <person name="Featherston J."/>
            <person name="Arakaki Y."/>
            <person name="Hanschen E.R."/>
            <person name="Ferris P.J."/>
            <person name="Michod R.E."/>
            <person name="Olson B.J.S.C."/>
            <person name="Nozaki H."/>
            <person name="Durand P.M."/>
        </authorList>
    </citation>
    <scope>NUCLEOTIDE SEQUENCE [LARGE SCALE GENOMIC DNA]</scope>
    <source>
        <strain evidence="2 3">NIES-571</strain>
    </source>
</reference>
<comment type="caution">
    <text evidence="2">The sequence shown here is derived from an EMBL/GenBank/DDBJ whole genome shotgun (WGS) entry which is preliminary data.</text>
</comment>
<dbReference type="AlphaFoldDB" id="A0A2J7ZGG8"/>
<accession>A0A2J7ZGG8</accession>
<sequence length="249" mass="26668">MRGGGHDRWRPLRLEEGKEEMQALGYAALQRRRHTLEEIAGKVDANLIKAKARNVRDHQTRPSKRPRVGEPGALQEGSCTEAAARQEEALPTVQEDEVLETAREAPTLSGHNPAPADTLVENQALMVRPWRAVTVPSPRGDSGQAATGSERARVKVRQPSGAANACTPSATAAAAAAPAPAALEASPDNAPSSARHARENALDHLPGLPEFAKVYRQVYTADGRPFTIPAHQLYVPPEAIAAPADMMEL</sequence>
<proteinExistence type="predicted"/>
<keyword evidence="3" id="KW-1185">Reference proteome</keyword>
<feature type="region of interest" description="Disordered" evidence="1">
    <location>
        <begin position="51"/>
        <end position="96"/>
    </location>
</feature>
<name>A0A2J7ZGG8_9CHLO</name>